<evidence type="ECO:0000256" key="1">
    <source>
        <dbReference type="ARBA" id="ARBA00004442"/>
    </source>
</evidence>
<dbReference type="RefSeq" id="WP_162446652.1">
    <property type="nucleotide sequence ID" value="NZ_CP048222.1"/>
</dbReference>
<proteinExistence type="inferred from homology"/>
<dbReference type="InterPro" id="IPR011990">
    <property type="entry name" value="TPR-like_helical_dom_sf"/>
</dbReference>
<dbReference type="SUPFAM" id="SSF48452">
    <property type="entry name" value="TPR-like"/>
    <property type="match status" value="1"/>
</dbReference>
<sequence length="502" mass="56438">MNISIKNLSQVFLCGALLFAGTSCSDFLEEPDKSNFTVDTYFNKPEHAESAVNSIYESLRATTGGGFNGAPWMMLEFATGLANTELGQAVNSIFVRNLVNNSDNTYGGTYWTSYYRGIANANLAIDKIPGITMDEAQKNKFLGEARFLRAHYYFNLVRIFGKIPLITKPVELNSPDLYPSPAEVEAIYTQIVEDLVTAESSGLSFTNTTGRVSLGAVKSLLAEVYLTMAGFPLQKGTEYYQKAADKAAEVIQTGQYTLFDTYDGLHSVATENRGEHIFMVQFSGSIVNSNGLQVSIIPYNQGISAYSDETGAIFANKEFVESYEPGDKRVQEKQFYYKNFTLSSDRTKTVDLGGYYIYKHFDNEAHLTTTSSGMNWPLMRFAQVLLTYAEASNEVSGPSTPAYDAINRIRKRAQLPDLSGLDQQTFREAIWRERWYELSFENVTWFDMARLRKAFNVSTKKFDNYVGHQFSYGPVLKERELLFPIPTAEIRNNKNLVQNTGY</sequence>
<dbReference type="PROSITE" id="PS51257">
    <property type="entry name" value="PROKAR_LIPOPROTEIN"/>
    <property type="match status" value="1"/>
</dbReference>
<dbReference type="GO" id="GO:0009279">
    <property type="term" value="C:cell outer membrane"/>
    <property type="evidence" value="ECO:0007669"/>
    <property type="project" value="UniProtKB-SubCell"/>
</dbReference>
<dbReference type="InterPro" id="IPR033985">
    <property type="entry name" value="SusD-like_N"/>
</dbReference>
<dbReference type="EMBL" id="CP048222">
    <property type="protein sequence ID" value="QHT70677.1"/>
    <property type="molecule type" value="Genomic_DNA"/>
</dbReference>
<feature type="signal peptide" evidence="6">
    <location>
        <begin position="1"/>
        <end position="25"/>
    </location>
</feature>
<dbReference type="InterPro" id="IPR012944">
    <property type="entry name" value="SusD_RagB_dom"/>
</dbReference>
<dbReference type="Gene3D" id="1.25.40.390">
    <property type="match status" value="1"/>
</dbReference>
<evidence type="ECO:0000259" key="8">
    <source>
        <dbReference type="Pfam" id="PF14322"/>
    </source>
</evidence>
<protein>
    <submittedName>
        <fullName evidence="9">RagB/SusD family nutrient uptake outer membrane protein</fullName>
    </submittedName>
</protein>
<evidence type="ECO:0000313" key="10">
    <source>
        <dbReference type="Proteomes" id="UP000480178"/>
    </source>
</evidence>
<dbReference type="CDD" id="cd08977">
    <property type="entry name" value="SusD"/>
    <property type="match status" value="1"/>
</dbReference>
<dbReference type="Proteomes" id="UP000480178">
    <property type="component" value="Chromosome"/>
</dbReference>
<evidence type="ECO:0000256" key="4">
    <source>
        <dbReference type="ARBA" id="ARBA00023136"/>
    </source>
</evidence>
<comment type="subcellular location">
    <subcellularLocation>
        <location evidence="1">Cell outer membrane</location>
    </subcellularLocation>
</comment>
<comment type="similarity">
    <text evidence="2">Belongs to the SusD family.</text>
</comment>
<feature type="domain" description="RagB/SusD" evidence="7">
    <location>
        <begin position="330"/>
        <end position="502"/>
    </location>
</feature>
<evidence type="ECO:0000259" key="7">
    <source>
        <dbReference type="Pfam" id="PF07980"/>
    </source>
</evidence>
<organism evidence="9 10">
    <name type="scientific">Rhodocytophaga rosea</name>
    <dbReference type="NCBI Taxonomy" id="2704465"/>
    <lineage>
        <taxon>Bacteria</taxon>
        <taxon>Pseudomonadati</taxon>
        <taxon>Bacteroidota</taxon>
        <taxon>Cytophagia</taxon>
        <taxon>Cytophagales</taxon>
        <taxon>Rhodocytophagaceae</taxon>
        <taxon>Rhodocytophaga</taxon>
    </lineage>
</organism>
<dbReference type="AlphaFoldDB" id="A0A6C0GRW3"/>
<evidence type="ECO:0000256" key="2">
    <source>
        <dbReference type="ARBA" id="ARBA00006275"/>
    </source>
</evidence>
<evidence type="ECO:0000256" key="6">
    <source>
        <dbReference type="SAM" id="SignalP"/>
    </source>
</evidence>
<feature type="chain" id="PRO_5025449822" evidence="6">
    <location>
        <begin position="26"/>
        <end position="502"/>
    </location>
</feature>
<keyword evidence="5" id="KW-0998">Cell outer membrane</keyword>
<keyword evidence="3 6" id="KW-0732">Signal</keyword>
<gene>
    <name evidence="9" type="ORF">GXP67_30520</name>
</gene>
<keyword evidence="10" id="KW-1185">Reference proteome</keyword>
<evidence type="ECO:0000313" key="9">
    <source>
        <dbReference type="EMBL" id="QHT70677.1"/>
    </source>
</evidence>
<dbReference type="KEGG" id="rhoz:GXP67_30520"/>
<accession>A0A6C0GRW3</accession>
<dbReference type="Pfam" id="PF14322">
    <property type="entry name" value="SusD-like_3"/>
    <property type="match status" value="1"/>
</dbReference>
<keyword evidence="4" id="KW-0472">Membrane</keyword>
<feature type="domain" description="SusD-like N-terminal" evidence="8">
    <location>
        <begin position="81"/>
        <end position="226"/>
    </location>
</feature>
<evidence type="ECO:0000256" key="3">
    <source>
        <dbReference type="ARBA" id="ARBA00022729"/>
    </source>
</evidence>
<reference evidence="9 10" key="1">
    <citation type="submission" date="2020-01" db="EMBL/GenBank/DDBJ databases">
        <authorList>
            <person name="Kim M.K."/>
        </authorList>
    </citation>
    <scope>NUCLEOTIDE SEQUENCE [LARGE SCALE GENOMIC DNA]</scope>
    <source>
        <strain evidence="9 10">172606-1</strain>
    </source>
</reference>
<dbReference type="Pfam" id="PF07980">
    <property type="entry name" value="SusD_RagB"/>
    <property type="match status" value="1"/>
</dbReference>
<name>A0A6C0GRW3_9BACT</name>
<evidence type="ECO:0000256" key="5">
    <source>
        <dbReference type="ARBA" id="ARBA00023237"/>
    </source>
</evidence>